<dbReference type="InterPro" id="IPR000515">
    <property type="entry name" value="MetI-like"/>
</dbReference>
<keyword evidence="5 8" id="KW-0812">Transmembrane</keyword>
<feature type="transmembrane region" description="Helical" evidence="8">
    <location>
        <begin position="195"/>
        <end position="217"/>
    </location>
</feature>
<feature type="transmembrane region" description="Helical" evidence="8">
    <location>
        <begin position="111"/>
        <end position="132"/>
    </location>
</feature>
<organism evidence="10 11">
    <name type="scientific">Enterobacter kobei</name>
    <dbReference type="NCBI Taxonomy" id="208224"/>
    <lineage>
        <taxon>Bacteria</taxon>
        <taxon>Pseudomonadati</taxon>
        <taxon>Pseudomonadota</taxon>
        <taxon>Gammaproteobacteria</taxon>
        <taxon>Enterobacterales</taxon>
        <taxon>Enterobacteriaceae</taxon>
        <taxon>Enterobacter</taxon>
        <taxon>Enterobacter cloacae complex</taxon>
    </lineage>
</organism>
<comment type="similarity">
    <text evidence="8">Belongs to the binding-protein-dependent transport system permease family.</text>
</comment>
<dbReference type="RefSeq" id="WP_088221763.1">
    <property type="nucleotide sequence ID" value="NZ_AP024590.1"/>
</dbReference>
<evidence type="ECO:0000259" key="9">
    <source>
        <dbReference type="PROSITE" id="PS50928"/>
    </source>
</evidence>
<evidence type="ECO:0000313" key="11">
    <source>
        <dbReference type="Proteomes" id="UP000682928"/>
    </source>
</evidence>
<evidence type="ECO:0000256" key="5">
    <source>
        <dbReference type="ARBA" id="ARBA00022692"/>
    </source>
</evidence>
<evidence type="ECO:0000256" key="1">
    <source>
        <dbReference type="ARBA" id="ARBA00004429"/>
    </source>
</evidence>
<evidence type="ECO:0000256" key="2">
    <source>
        <dbReference type="ARBA" id="ARBA00022448"/>
    </source>
</evidence>
<proteinExistence type="inferred from homology"/>
<sequence>MKTLTPASLLLHAAMFLLALSWLYPFIWMVMASLKPTAQIYTTSLFAGDVSLANYQFLFDNSNRANKPFMRTLFNSLFVSLTITFCVTVTAMLVGYAVAKTDFRGKNAFKNLLIVQMVFPAFMFIIPQFILMRELGLINSYSAMILPYAMSAWGIFMVSQSFKGTPNDYIHAAKLDRASLWGILRHVMMPLNKSILAIVALFTFSTAWDNFLWPLIVMRDADKMPFSVLLATFSKSWGIYLGPVLAGSVVQMLPVMLLFILFRKYFLQGMSLSLK</sequence>
<evidence type="ECO:0000256" key="4">
    <source>
        <dbReference type="ARBA" id="ARBA00022519"/>
    </source>
</evidence>
<comment type="subcellular location">
    <subcellularLocation>
        <location evidence="1">Cell inner membrane</location>
        <topology evidence="1">Multi-pass membrane protein</topology>
    </subcellularLocation>
    <subcellularLocation>
        <location evidence="8">Cell membrane</location>
        <topology evidence="8">Multi-pass membrane protein</topology>
    </subcellularLocation>
</comment>
<feature type="transmembrane region" description="Helical" evidence="8">
    <location>
        <begin position="237"/>
        <end position="262"/>
    </location>
</feature>
<dbReference type="Pfam" id="PF00528">
    <property type="entry name" value="BPD_transp_1"/>
    <property type="match status" value="1"/>
</dbReference>
<dbReference type="CDD" id="cd06261">
    <property type="entry name" value="TM_PBP2"/>
    <property type="match status" value="1"/>
</dbReference>
<dbReference type="Gene3D" id="1.10.3720.10">
    <property type="entry name" value="MetI-like"/>
    <property type="match status" value="1"/>
</dbReference>
<name>A0AA86ITE4_9ENTR</name>
<feature type="transmembrane region" description="Helical" evidence="8">
    <location>
        <begin position="77"/>
        <end position="99"/>
    </location>
</feature>
<dbReference type="PANTHER" id="PTHR43744">
    <property type="entry name" value="ABC TRANSPORTER PERMEASE PROTEIN MG189-RELATED-RELATED"/>
    <property type="match status" value="1"/>
</dbReference>
<dbReference type="GO" id="GO:0005886">
    <property type="term" value="C:plasma membrane"/>
    <property type="evidence" value="ECO:0007669"/>
    <property type="project" value="UniProtKB-SubCell"/>
</dbReference>
<gene>
    <name evidence="10" type="ORF">ENKO_06260</name>
</gene>
<dbReference type="EMBL" id="AP024590">
    <property type="protein sequence ID" value="BCU54032.1"/>
    <property type="molecule type" value="Genomic_DNA"/>
</dbReference>
<evidence type="ECO:0000256" key="7">
    <source>
        <dbReference type="ARBA" id="ARBA00023136"/>
    </source>
</evidence>
<keyword evidence="7 8" id="KW-0472">Membrane</keyword>
<evidence type="ECO:0000256" key="6">
    <source>
        <dbReference type="ARBA" id="ARBA00022989"/>
    </source>
</evidence>
<keyword evidence="3" id="KW-1003">Cell membrane</keyword>
<keyword evidence="6 8" id="KW-1133">Transmembrane helix</keyword>
<dbReference type="Proteomes" id="UP000682928">
    <property type="component" value="Chromosome"/>
</dbReference>
<evidence type="ECO:0000313" key="10">
    <source>
        <dbReference type="EMBL" id="BCU54032.1"/>
    </source>
</evidence>
<feature type="transmembrane region" description="Helical" evidence="8">
    <location>
        <begin position="6"/>
        <end position="28"/>
    </location>
</feature>
<dbReference type="GO" id="GO:0055085">
    <property type="term" value="P:transmembrane transport"/>
    <property type="evidence" value="ECO:0007669"/>
    <property type="project" value="InterPro"/>
</dbReference>
<reference evidence="10" key="1">
    <citation type="submission" date="2021-04" db="EMBL/GenBank/DDBJ databases">
        <title>Difference and commonality of drug resistance evolution in various bacteria. and drug sensitivity profiles.</title>
        <authorList>
            <person name="Maeda T."/>
            <person name="Shibai A."/>
            <person name="Kawada K."/>
            <person name="Kotani H."/>
            <person name="Tarusawa Y."/>
            <person name="Tanabe K."/>
            <person name="Furusawa C."/>
        </authorList>
    </citation>
    <scope>NUCLEOTIDE SEQUENCE</scope>
    <source>
        <strain evidence="10">JCM 8580</strain>
    </source>
</reference>
<evidence type="ECO:0000256" key="8">
    <source>
        <dbReference type="RuleBase" id="RU363032"/>
    </source>
</evidence>
<keyword evidence="2 8" id="KW-0813">Transport</keyword>
<feature type="transmembrane region" description="Helical" evidence="8">
    <location>
        <begin position="138"/>
        <end position="158"/>
    </location>
</feature>
<dbReference type="AlphaFoldDB" id="A0AA86ITE4"/>
<keyword evidence="4" id="KW-0997">Cell inner membrane</keyword>
<accession>A0AA86ITE4</accession>
<evidence type="ECO:0000256" key="3">
    <source>
        <dbReference type="ARBA" id="ARBA00022475"/>
    </source>
</evidence>
<dbReference type="SUPFAM" id="SSF161098">
    <property type="entry name" value="MetI-like"/>
    <property type="match status" value="1"/>
</dbReference>
<feature type="domain" description="ABC transmembrane type-1" evidence="9">
    <location>
        <begin position="73"/>
        <end position="262"/>
    </location>
</feature>
<dbReference type="PROSITE" id="PS50928">
    <property type="entry name" value="ABC_TM1"/>
    <property type="match status" value="1"/>
</dbReference>
<dbReference type="PANTHER" id="PTHR43744:SF12">
    <property type="entry name" value="ABC TRANSPORTER PERMEASE PROTEIN MG189-RELATED"/>
    <property type="match status" value="1"/>
</dbReference>
<dbReference type="InterPro" id="IPR035906">
    <property type="entry name" value="MetI-like_sf"/>
</dbReference>
<protein>
    <submittedName>
        <fullName evidence="10">Sugar ABC transporter permease</fullName>
    </submittedName>
</protein>